<proteinExistence type="predicted"/>
<dbReference type="Proteomes" id="UP001180551">
    <property type="component" value="Unassembled WGS sequence"/>
</dbReference>
<feature type="compositionally biased region" description="Pro residues" evidence="1">
    <location>
        <begin position="287"/>
        <end position="301"/>
    </location>
</feature>
<dbReference type="EMBL" id="JAVRFE010000023">
    <property type="protein sequence ID" value="MDT0457751.1"/>
    <property type="molecule type" value="Genomic_DNA"/>
</dbReference>
<evidence type="ECO:0000313" key="2">
    <source>
        <dbReference type="EMBL" id="MDT0457751.1"/>
    </source>
</evidence>
<keyword evidence="3" id="KW-1185">Reference proteome</keyword>
<sequence>MFDEHSPLARVIEQVPPPAEPVNGRGDWADAERALGTRLPDDYKKLVETYGRGDFWGALCLCTPFGDDNPVRLEADLVEDFGPLRESWPEQFPYPFFPEPGGLLTWAITDDSAQLCWLTEGPPESWPVVIWSRDSDYERFDCGAAAFLDRWVSGRLSSELLHHETETAPWFDAAIERDHVYVRLEEPADGEGGLSYAERLRILRDALAPTADRGGYEYNGKRQDHFVVTDTGWQLTYETAYGHQLRVAFPPAESEAARRAVLAAIDRMGCAVQSIGTVHGTSAWEPSPGPSADPSPGLPTA</sequence>
<dbReference type="Gene3D" id="3.40.1580.10">
    <property type="entry name" value="SMI1/KNR4-like"/>
    <property type="match status" value="1"/>
</dbReference>
<evidence type="ECO:0000256" key="1">
    <source>
        <dbReference type="SAM" id="MobiDB-lite"/>
    </source>
</evidence>
<organism evidence="2 3">
    <name type="scientific">Streptomyces mooreae</name>
    <dbReference type="NCBI Taxonomy" id="3075523"/>
    <lineage>
        <taxon>Bacteria</taxon>
        <taxon>Bacillati</taxon>
        <taxon>Actinomycetota</taxon>
        <taxon>Actinomycetes</taxon>
        <taxon>Kitasatosporales</taxon>
        <taxon>Streptomycetaceae</taxon>
        <taxon>Streptomyces</taxon>
    </lineage>
</organism>
<reference evidence="2" key="1">
    <citation type="submission" date="2024-05" db="EMBL/GenBank/DDBJ databases">
        <title>30 novel species of actinomycetes from the DSMZ collection.</title>
        <authorList>
            <person name="Nouioui I."/>
        </authorList>
    </citation>
    <scope>NUCLEOTIDE SEQUENCE</scope>
    <source>
        <strain evidence="2">DSM 41527</strain>
    </source>
</reference>
<dbReference type="Pfam" id="PF14568">
    <property type="entry name" value="SUKH_6"/>
    <property type="match status" value="1"/>
</dbReference>
<name>A0ABU2TA24_9ACTN</name>
<gene>
    <name evidence="2" type="ORF">RM550_18745</name>
</gene>
<dbReference type="RefSeq" id="WP_311624864.1">
    <property type="nucleotide sequence ID" value="NZ_JAVRFE010000023.1"/>
</dbReference>
<evidence type="ECO:0000313" key="3">
    <source>
        <dbReference type="Proteomes" id="UP001180551"/>
    </source>
</evidence>
<comment type="caution">
    <text evidence="2">The sequence shown here is derived from an EMBL/GenBank/DDBJ whole genome shotgun (WGS) entry which is preliminary data.</text>
</comment>
<protein>
    <submittedName>
        <fullName evidence="2">SMI1/KNR4 family protein</fullName>
    </submittedName>
</protein>
<feature type="region of interest" description="Disordered" evidence="1">
    <location>
        <begin position="279"/>
        <end position="301"/>
    </location>
</feature>
<accession>A0ABU2TA24</accession>
<dbReference type="SUPFAM" id="SSF160631">
    <property type="entry name" value="SMI1/KNR4-like"/>
    <property type="match status" value="1"/>
</dbReference>
<dbReference type="InterPro" id="IPR037883">
    <property type="entry name" value="Knr4/Smi1-like_sf"/>
</dbReference>